<dbReference type="eggNOG" id="COG1073">
    <property type="taxonomic scope" value="Bacteria"/>
</dbReference>
<dbReference type="Gene3D" id="3.40.50.1820">
    <property type="entry name" value="alpha/beta hydrolase"/>
    <property type="match status" value="1"/>
</dbReference>
<dbReference type="PANTHER" id="PTHR12277:SF81">
    <property type="entry name" value="PROTEIN ABHD13"/>
    <property type="match status" value="1"/>
</dbReference>
<dbReference type="InterPro" id="IPR022742">
    <property type="entry name" value="Hydrolase_4"/>
</dbReference>
<reference evidence="2" key="1">
    <citation type="submission" date="2006-06" db="EMBL/GenBank/DDBJ databases">
        <title>Complete sequence of chromosome of Chelativorans sp. BNC1.</title>
        <authorList>
            <consortium name="US DOE Joint Genome Institute"/>
            <person name="Copeland A."/>
            <person name="Lucas S."/>
            <person name="Lapidus A."/>
            <person name="Barry K."/>
            <person name="Detter J.C."/>
            <person name="Glavina del Rio T."/>
            <person name="Hammon N."/>
            <person name="Israni S."/>
            <person name="Dalin E."/>
            <person name="Tice H."/>
            <person name="Pitluck S."/>
            <person name="Chertkov O."/>
            <person name="Brettin T."/>
            <person name="Bruce D."/>
            <person name="Han C."/>
            <person name="Tapia R."/>
            <person name="Gilna P."/>
            <person name="Schmutz J."/>
            <person name="Larimer F."/>
            <person name="Land M."/>
            <person name="Hauser L."/>
            <person name="Kyrpides N."/>
            <person name="Mikhailova N."/>
            <person name="Richardson P."/>
        </authorList>
    </citation>
    <scope>NUCLEOTIDE SEQUENCE</scope>
    <source>
        <strain evidence="2">BNC1</strain>
    </source>
</reference>
<dbReference type="Pfam" id="PF12146">
    <property type="entry name" value="Hydrolase_4"/>
    <property type="match status" value="1"/>
</dbReference>
<dbReference type="KEGG" id="mes:Meso_0633"/>
<dbReference type="HOGENOM" id="CLU_029375_2_1_5"/>
<dbReference type="AlphaFoldDB" id="Q11KP2"/>
<dbReference type="EMBL" id="CP000390">
    <property type="protein sequence ID" value="ABG62033.1"/>
    <property type="molecule type" value="Genomic_DNA"/>
</dbReference>
<dbReference type="STRING" id="266779.Meso_0633"/>
<dbReference type="SUPFAM" id="SSF53474">
    <property type="entry name" value="alpha/beta-Hydrolases"/>
    <property type="match status" value="1"/>
</dbReference>
<feature type="domain" description="Serine aminopeptidase S33" evidence="1">
    <location>
        <begin position="110"/>
        <end position="197"/>
    </location>
</feature>
<dbReference type="OrthoDB" id="9796770at2"/>
<organism evidence="2">
    <name type="scientific">Chelativorans sp. (strain BNC1)</name>
    <dbReference type="NCBI Taxonomy" id="266779"/>
    <lineage>
        <taxon>Bacteria</taxon>
        <taxon>Pseudomonadati</taxon>
        <taxon>Pseudomonadota</taxon>
        <taxon>Alphaproteobacteria</taxon>
        <taxon>Hyphomicrobiales</taxon>
        <taxon>Phyllobacteriaceae</taxon>
        <taxon>Chelativorans</taxon>
    </lineage>
</organism>
<evidence type="ECO:0000259" key="1">
    <source>
        <dbReference type="Pfam" id="PF12146"/>
    </source>
</evidence>
<evidence type="ECO:0000313" key="2">
    <source>
        <dbReference type="EMBL" id="ABG62033.1"/>
    </source>
</evidence>
<name>Q11KP2_CHESB</name>
<protein>
    <recommendedName>
        <fullName evidence="1">Serine aminopeptidase S33 domain-containing protein</fullName>
    </recommendedName>
</protein>
<dbReference type="PANTHER" id="PTHR12277">
    <property type="entry name" value="ALPHA/BETA HYDROLASE DOMAIN-CONTAINING PROTEIN"/>
    <property type="match status" value="1"/>
</dbReference>
<sequence length="297" mass="31770" precursor="true">MQEGACADGSGRLSSIPRRLAVAAAALLLLAGAAGLAAIQTVPEFILFRERLVLNLLELESSIELQPLDLKTSDGLTLRSWYHPPMPGKPVFVYFPGRDGDLIRKPAHLFQLAEQGYGLTLAGYRGYGGNPGHPSERLLYRDATALLTKLTEERLAPDGIVLYGYSMGTGVASYVATQAQSQALILEGPFTSFPDAVRRQVPSIPLFLVRSRFDNRARIPNIHVPILLLAGENDTVTPPSFAETLAKLSEGVSQVQVLPGANHLNMYRHGALDAVASFLLGLAATADTGTAEAEAAI</sequence>
<accession>Q11KP2</accession>
<gene>
    <name evidence="2" type="ordered locus">Meso_0633</name>
</gene>
<dbReference type="InterPro" id="IPR029058">
    <property type="entry name" value="AB_hydrolase_fold"/>
</dbReference>
<proteinExistence type="predicted"/>